<gene>
    <name evidence="5" type="ORF">E1163_10280</name>
</gene>
<dbReference type="SUPFAM" id="SSF46785">
    <property type="entry name" value="Winged helix' DNA-binding domain"/>
    <property type="match status" value="1"/>
</dbReference>
<dbReference type="PANTHER" id="PTHR33164:SF43">
    <property type="entry name" value="HTH-TYPE TRANSCRIPTIONAL REPRESSOR YETL"/>
    <property type="match status" value="1"/>
</dbReference>
<dbReference type="InterPro" id="IPR036390">
    <property type="entry name" value="WH_DNA-bd_sf"/>
</dbReference>
<dbReference type="SMART" id="SM00347">
    <property type="entry name" value="HTH_MARR"/>
    <property type="match status" value="1"/>
</dbReference>
<dbReference type="InterPro" id="IPR000835">
    <property type="entry name" value="HTH_MarR-typ"/>
</dbReference>
<dbReference type="InterPro" id="IPR023187">
    <property type="entry name" value="Tscrpt_reg_MarR-type_CS"/>
</dbReference>
<evidence type="ECO:0000256" key="1">
    <source>
        <dbReference type="ARBA" id="ARBA00023015"/>
    </source>
</evidence>
<proteinExistence type="predicted"/>
<accession>A0ABW9RMI8</accession>
<dbReference type="InterPro" id="IPR036388">
    <property type="entry name" value="WH-like_DNA-bd_sf"/>
</dbReference>
<dbReference type="Proteomes" id="UP000798808">
    <property type="component" value="Unassembled WGS sequence"/>
</dbReference>
<evidence type="ECO:0000256" key="3">
    <source>
        <dbReference type="ARBA" id="ARBA00023163"/>
    </source>
</evidence>
<evidence type="ECO:0000313" key="5">
    <source>
        <dbReference type="EMBL" id="MTI25328.1"/>
    </source>
</evidence>
<dbReference type="RefSeq" id="WP_155171361.1">
    <property type="nucleotide sequence ID" value="NZ_BAAAFL010000005.1"/>
</dbReference>
<dbReference type="PROSITE" id="PS01117">
    <property type="entry name" value="HTH_MARR_1"/>
    <property type="match status" value="1"/>
</dbReference>
<sequence length="159" mass="18090">MANIIEKLGFLSGGSRFRRIYEKLQISGDTIYKNSGLGFKSSWFPVYYVLSRAGEPQTIMEITDQIAFSHITVKNIVKELEKEGLVQIKTNPDDKRSKLVSLTKAGRKLLDKLNPVWEQISTALRDVLTTGHPEIIAILERIDAELEKKPLHERVIINK</sequence>
<dbReference type="PANTHER" id="PTHR33164">
    <property type="entry name" value="TRANSCRIPTIONAL REGULATOR, MARR FAMILY"/>
    <property type="match status" value="1"/>
</dbReference>
<dbReference type="PROSITE" id="PS50995">
    <property type="entry name" value="HTH_MARR_2"/>
    <property type="match status" value="1"/>
</dbReference>
<name>A0ABW9RMI8_9BACT</name>
<dbReference type="InterPro" id="IPR039422">
    <property type="entry name" value="MarR/SlyA-like"/>
</dbReference>
<reference evidence="5 6" key="1">
    <citation type="submission" date="2019-02" db="EMBL/GenBank/DDBJ databases">
        <authorList>
            <person name="Goldberg S.R."/>
            <person name="Haltli B.A."/>
            <person name="Correa H."/>
            <person name="Russell K.G."/>
        </authorList>
    </citation>
    <scope>NUCLEOTIDE SEQUENCE [LARGE SCALE GENOMIC DNA]</scope>
    <source>
        <strain evidence="5 6">JCM 16186</strain>
    </source>
</reference>
<keyword evidence="6" id="KW-1185">Reference proteome</keyword>
<comment type="caution">
    <text evidence="5">The sequence shown here is derived from an EMBL/GenBank/DDBJ whole genome shotgun (WGS) entry which is preliminary data.</text>
</comment>
<keyword evidence="2" id="KW-0238">DNA-binding</keyword>
<evidence type="ECO:0000259" key="4">
    <source>
        <dbReference type="PROSITE" id="PS50995"/>
    </source>
</evidence>
<feature type="domain" description="HTH marR-type" evidence="4">
    <location>
        <begin position="1"/>
        <end position="148"/>
    </location>
</feature>
<dbReference type="Gene3D" id="1.10.10.10">
    <property type="entry name" value="Winged helix-like DNA-binding domain superfamily/Winged helix DNA-binding domain"/>
    <property type="match status" value="1"/>
</dbReference>
<dbReference type="Pfam" id="PF13463">
    <property type="entry name" value="HTH_27"/>
    <property type="match status" value="1"/>
</dbReference>
<dbReference type="EMBL" id="SMLW01000504">
    <property type="protein sequence ID" value="MTI25328.1"/>
    <property type="molecule type" value="Genomic_DNA"/>
</dbReference>
<protein>
    <submittedName>
        <fullName evidence="5">MarR family transcriptional regulator</fullName>
    </submittedName>
</protein>
<evidence type="ECO:0000313" key="6">
    <source>
        <dbReference type="Proteomes" id="UP000798808"/>
    </source>
</evidence>
<evidence type="ECO:0000256" key="2">
    <source>
        <dbReference type="ARBA" id="ARBA00023125"/>
    </source>
</evidence>
<organism evidence="5 6">
    <name type="scientific">Fulvivirga kasyanovii</name>
    <dbReference type="NCBI Taxonomy" id="396812"/>
    <lineage>
        <taxon>Bacteria</taxon>
        <taxon>Pseudomonadati</taxon>
        <taxon>Bacteroidota</taxon>
        <taxon>Cytophagia</taxon>
        <taxon>Cytophagales</taxon>
        <taxon>Fulvivirgaceae</taxon>
        <taxon>Fulvivirga</taxon>
    </lineage>
</organism>
<keyword evidence="3" id="KW-0804">Transcription</keyword>
<keyword evidence="1" id="KW-0805">Transcription regulation</keyword>